<proteinExistence type="predicted"/>
<keyword evidence="1" id="KW-0732">Signal</keyword>
<gene>
    <name evidence="2" type="ORF">G3M70_17370</name>
</gene>
<reference evidence="2 3" key="1">
    <citation type="submission" date="2020-02" db="EMBL/GenBank/DDBJ databases">
        <title>Genomic and physiological characterization of two novel Nitrospinaceae genera.</title>
        <authorList>
            <person name="Mueller A.J."/>
            <person name="Jung M.-Y."/>
            <person name="Strachan C.R."/>
            <person name="Herbold C.W."/>
            <person name="Kirkegaard R.H."/>
            <person name="Daims H."/>
        </authorList>
    </citation>
    <scope>NUCLEOTIDE SEQUENCE [LARGE SCALE GENOMIC DNA]</scope>
    <source>
        <strain evidence="2">EB</strain>
    </source>
</reference>
<organism evidence="2 3">
    <name type="scientific">Candidatus Nitronauta litoralis</name>
    <dbReference type="NCBI Taxonomy" id="2705533"/>
    <lineage>
        <taxon>Bacteria</taxon>
        <taxon>Pseudomonadati</taxon>
        <taxon>Nitrospinota/Tectimicrobiota group</taxon>
        <taxon>Nitrospinota</taxon>
        <taxon>Nitrospinia</taxon>
        <taxon>Nitrospinales</taxon>
        <taxon>Nitrospinaceae</taxon>
        <taxon>Candidatus Nitronauta</taxon>
    </lineage>
</organism>
<accession>A0A7T0BZ05</accession>
<dbReference type="Proteomes" id="UP000594688">
    <property type="component" value="Chromosome"/>
</dbReference>
<dbReference type="AlphaFoldDB" id="A0A7T0BZ05"/>
<feature type="chain" id="PRO_5032588103" evidence="1">
    <location>
        <begin position="24"/>
        <end position="136"/>
    </location>
</feature>
<dbReference type="KEGG" id="nli:G3M70_17370"/>
<sequence>MKKFTLVSIMTVVALCFAMTAYAGTINPGDKTECNNANSITLEAQGTSNAGDRSNANAVVWKSVNATTVPITLGPAEHNGFEGERKVGMANKHSMGHKKVVLTKQNEFSRGDSIGDISGLVRITNTGTVPISVTCG</sequence>
<evidence type="ECO:0000256" key="1">
    <source>
        <dbReference type="SAM" id="SignalP"/>
    </source>
</evidence>
<protein>
    <submittedName>
        <fullName evidence="2">Uncharacterized protein</fullName>
    </submittedName>
</protein>
<evidence type="ECO:0000313" key="2">
    <source>
        <dbReference type="EMBL" id="QPJ63549.1"/>
    </source>
</evidence>
<evidence type="ECO:0000313" key="3">
    <source>
        <dbReference type="Proteomes" id="UP000594688"/>
    </source>
</evidence>
<name>A0A7T0BZ05_9BACT</name>
<dbReference type="EMBL" id="CP048685">
    <property type="protein sequence ID" value="QPJ63549.1"/>
    <property type="molecule type" value="Genomic_DNA"/>
</dbReference>
<feature type="signal peptide" evidence="1">
    <location>
        <begin position="1"/>
        <end position="23"/>
    </location>
</feature>